<proteinExistence type="predicted"/>
<name>A0ABQ9AMH2_9ROSI</name>
<accession>A0ABQ9AMH2</accession>
<reference evidence="1" key="2">
    <citation type="journal article" date="2023" name="Int. J. Mol. Sci.">
        <title>De Novo Assembly and Annotation of 11 Diverse Shrub Willow (Salix) Genomes Reveals Novel Gene Organization in Sex-Linked Regions.</title>
        <authorList>
            <person name="Hyden B."/>
            <person name="Feng K."/>
            <person name="Yates T.B."/>
            <person name="Jawdy S."/>
            <person name="Cereghino C."/>
            <person name="Smart L.B."/>
            <person name="Muchero W."/>
        </authorList>
    </citation>
    <scope>NUCLEOTIDE SEQUENCE</scope>
    <source>
        <tissue evidence="1">Shoot tip</tissue>
    </source>
</reference>
<sequence>MPLLLALPLAPPQLLHRLLLLLLLLLHLDSFSERKILCIIYRFFLFFICLKLFCPKEYRDL</sequence>
<reference evidence="1" key="1">
    <citation type="submission" date="2022-10" db="EMBL/GenBank/DDBJ databases">
        <authorList>
            <person name="Hyden B.L."/>
            <person name="Feng K."/>
            <person name="Yates T."/>
            <person name="Jawdy S."/>
            <person name="Smart L.B."/>
            <person name="Muchero W."/>
        </authorList>
    </citation>
    <scope>NUCLEOTIDE SEQUENCE</scope>
    <source>
        <tissue evidence="1">Shoot tip</tissue>
    </source>
</reference>
<dbReference type="EMBL" id="JAPFFI010000018">
    <property type="protein sequence ID" value="KAJ6349483.1"/>
    <property type="molecule type" value="Genomic_DNA"/>
</dbReference>
<protein>
    <submittedName>
        <fullName evidence="1">Uncharacterized protein</fullName>
    </submittedName>
</protein>
<gene>
    <name evidence="1" type="ORF">OIU77_006959</name>
</gene>
<organism evidence="1 2">
    <name type="scientific">Salix suchowensis</name>
    <dbReference type="NCBI Taxonomy" id="1278906"/>
    <lineage>
        <taxon>Eukaryota</taxon>
        <taxon>Viridiplantae</taxon>
        <taxon>Streptophyta</taxon>
        <taxon>Embryophyta</taxon>
        <taxon>Tracheophyta</taxon>
        <taxon>Spermatophyta</taxon>
        <taxon>Magnoliopsida</taxon>
        <taxon>eudicotyledons</taxon>
        <taxon>Gunneridae</taxon>
        <taxon>Pentapetalae</taxon>
        <taxon>rosids</taxon>
        <taxon>fabids</taxon>
        <taxon>Malpighiales</taxon>
        <taxon>Salicaceae</taxon>
        <taxon>Saliceae</taxon>
        <taxon>Salix</taxon>
    </lineage>
</organism>
<dbReference type="Proteomes" id="UP001141253">
    <property type="component" value="Chromosome 19"/>
</dbReference>
<evidence type="ECO:0000313" key="2">
    <source>
        <dbReference type="Proteomes" id="UP001141253"/>
    </source>
</evidence>
<evidence type="ECO:0000313" key="1">
    <source>
        <dbReference type="EMBL" id="KAJ6349483.1"/>
    </source>
</evidence>
<comment type="caution">
    <text evidence="1">The sequence shown here is derived from an EMBL/GenBank/DDBJ whole genome shotgun (WGS) entry which is preliminary data.</text>
</comment>
<keyword evidence="2" id="KW-1185">Reference proteome</keyword>